<organism evidence="1 2">
    <name type="scientific">Lupinus angustifolius</name>
    <name type="common">Narrow-leaved blue lupine</name>
    <dbReference type="NCBI Taxonomy" id="3871"/>
    <lineage>
        <taxon>Eukaryota</taxon>
        <taxon>Viridiplantae</taxon>
        <taxon>Streptophyta</taxon>
        <taxon>Embryophyta</taxon>
        <taxon>Tracheophyta</taxon>
        <taxon>Spermatophyta</taxon>
        <taxon>Magnoliopsida</taxon>
        <taxon>eudicotyledons</taxon>
        <taxon>Gunneridae</taxon>
        <taxon>Pentapetalae</taxon>
        <taxon>rosids</taxon>
        <taxon>fabids</taxon>
        <taxon>Fabales</taxon>
        <taxon>Fabaceae</taxon>
        <taxon>Papilionoideae</taxon>
        <taxon>50 kb inversion clade</taxon>
        <taxon>genistoids sensu lato</taxon>
        <taxon>core genistoids</taxon>
        <taxon>Genisteae</taxon>
        <taxon>Lupinus</taxon>
    </lineage>
</organism>
<protein>
    <submittedName>
        <fullName evidence="1">Uncharacterized protein</fullName>
    </submittedName>
</protein>
<reference evidence="1 2" key="1">
    <citation type="journal article" date="2017" name="Plant Biotechnol. J.">
        <title>A comprehensive draft genome sequence for lupin (Lupinus angustifolius), an emerging health food: insights into plant-microbe interactions and legume evolution.</title>
        <authorList>
            <person name="Hane J.K."/>
            <person name="Ming Y."/>
            <person name="Kamphuis L.G."/>
            <person name="Nelson M.N."/>
            <person name="Garg G."/>
            <person name="Atkins C.A."/>
            <person name="Bayer P.E."/>
            <person name="Bravo A."/>
            <person name="Bringans S."/>
            <person name="Cannon S."/>
            <person name="Edwards D."/>
            <person name="Foley R."/>
            <person name="Gao L.L."/>
            <person name="Harrison M.J."/>
            <person name="Huang W."/>
            <person name="Hurgobin B."/>
            <person name="Li S."/>
            <person name="Liu C.W."/>
            <person name="McGrath A."/>
            <person name="Morahan G."/>
            <person name="Murray J."/>
            <person name="Weller J."/>
            <person name="Jian J."/>
            <person name="Singh K.B."/>
        </authorList>
    </citation>
    <scope>NUCLEOTIDE SEQUENCE [LARGE SCALE GENOMIC DNA]</scope>
    <source>
        <strain evidence="2">cv. Tanjil</strain>
        <tissue evidence="1">Whole plant</tissue>
    </source>
</reference>
<dbReference type="EMBL" id="KV862272">
    <property type="protein sequence ID" value="OIV89598.1"/>
    <property type="molecule type" value="Genomic_DNA"/>
</dbReference>
<keyword evidence="2" id="KW-1185">Reference proteome</keyword>
<name>A0A1J7FNV3_LUPAN</name>
<dbReference type="Gramene" id="OIV89598">
    <property type="protein sequence ID" value="OIV89598"/>
    <property type="gene ID" value="TanjilG_15871"/>
</dbReference>
<dbReference type="Proteomes" id="UP000188354">
    <property type="component" value="Unassembled WGS sequence"/>
</dbReference>
<sequence>MPPGINKGNAKDLEECAIEQAPLSVGNEDVEVNLTGIYRRDWLNIQRYEVESQMCAGNASSLICDGWSEPPRIRYVSI</sequence>
<accession>A0A1J7FNV3</accession>
<dbReference type="AlphaFoldDB" id="A0A1J7FNV3"/>
<evidence type="ECO:0000313" key="2">
    <source>
        <dbReference type="Proteomes" id="UP000188354"/>
    </source>
</evidence>
<gene>
    <name evidence="1" type="ORF">TanjilG_15871</name>
</gene>
<evidence type="ECO:0000313" key="1">
    <source>
        <dbReference type="EMBL" id="OIV89598.1"/>
    </source>
</evidence>
<proteinExistence type="predicted"/>